<dbReference type="Pfam" id="PF13416">
    <property type="entry name" value="SBP_bac_8"/>
    <property type="match status" value="1"/>
</dbReference>
<proteinExistence type="predicted"/>
<dbReference type="PANTHER" id="PTHR43649:SF14">
    <property type="entry name" value="BLR3389 PROTEIN"/>
    <property type="match status" value="1"/>
</dbReference>
<dbReference type="InterPro" id="IPR050490">
    <property type="entry name" value="Bact_solute-bd_prot1"/>
</dbReference>
<accession>A0A1H9W7U2</accession>
<keyword evidence="3" id="KW-1185">Reference proteome</keyword>
<sequence length="437" mass="46163">MTLNRRQALKAMALGGTALATAACGSPLASGLVATPLEPEKVAFWNLWSGGDGARAQQIFERYRTARGAGSLEATTLAWGSPYYTKLSLSIVGGRPPDVAVCHLSRLSNFARAGLLTELTPAMLRGAGIDGAQFDTSVWRSGLVDGRAYGLPVDIGALVLYYNTEICGRAGLLDASGRLKPITGEATFRAALAATREAGARWGLVSPVIADPSSNWRIFDTVYTQMGGQDVLGDNGTRVTMDDRTAAESLRWLRELTTAGLSPDTATDVTSVSLFAAGQSAFLVHGAWQTPTIVDSKVPFSLAPVPQLFERPAVFADSHALVFPRTDSGDGPGRALGFAKFFLENTDVWAQGGSLPVYRPVLEGSWFRDYEPVASTAPTKDIAIYDPPAWYSGAGSTMQTSVGAQVALARQGLASPEDAVRAIRDALTGYAATPSPL</sequence>
<feature type="signal peptide" evidence="1">
    <location>
        <begin position="1"/>
        <end position="22"/>
    </location>
</feature>
<dbReference type="SUPFAM" id="SSF53850">
    <property type="entry name" value="Periplasmic binding protein-like II"/>
    <property type="match status" value="1"/>
</dbReference>
<keyword evidence="2" id="KW-0762">Sugar transport</keyword>
<dbReference type="OrthoDB" id="4393730at2"/>
<dbReference type="InterPro" id="IPR006311">
    <property type="entry name" value="TAT_signal"/>
</dbReference>
<dbReference type="EMBL" id="FOFV01000021">
    <property type="protein sequence ID" value="SES30010.1"/>
    <property type="molecule type" value="Genomic_DNA"/>
</dbReference>
<dbReference type="Gene3D" id="3.40.190.10">
    <property type="entry name" value="Periplasmic binding protein-like II"/>
    <property type="match status" value="1"/>
</dbReference>
<keyword evidence="2" id="KW-0813">Transport</keyword>
<keyword evidence="1" id="KW-0732">Signal</keyword>
<feature type="chain" id="PRO_5011761036" evidence="1">
    <location>
        <begin position="23"/>
        <end position="437"/>
    </location>
</feature>
<dbReference type="STRING" id="65499.SAMN04488000_12131"/>
<gene>
    <name evidence="2" type="ORF">SAMN04488000_12131</name>
</gene>
<dbReference type="AlphaFoldDB" id="A0A1H9W7U2"/>
<dbReference type="PROSITE" id="PS51318">
    <property type="entry name" value="TAT"/>
    <property type="match status" value="1"/>
</dbReference>
<name>A0A1H9W7U2_9PSEU</name>
<protein>
    <submittedName>
        <fullName evidence="2">Multiple sugar transport system substrate-binding protein</fullName>
    </submittedName>
</protein>
<evidence type="ECO:0000313" key="3">
    <source>
        <dbReference type="Proteomes" id="UP000199503"/>
    </source>
</evidence>
<dbReference type="InterPro" id="IPR006059">
    <property type="entry name" value="SBP"/>
</dbReference>
<dbReference type="PANTHER" id="PTHR43649">
    <property type="entry name" value="ARABINOSE-BINDING PROTEIN-RELATED"/>
    <property type="match status" value="1"/>
</dbReference>
<evidence type="ECO:0000256" key="1">
    <source>
        <dbReference type="SAM" id="SignalP"/>
    </source>
</evidence>
<dbReference type="Proteomes" id="UP000199503">
    <property type="component" value="Unassembled WGS sequence"/>
</dbReference>
<dbReference type="RefSeq" id="WP_089924575.1">
    <property type="nucleotide sequence ID" value="NZ_FOFV01000021.1"/>
</dbReference>
<dbReference type="PROSITE" id="PS51257">
    <property type="entry name" value="PROKAR_LIPOPROTEIN"/>
    <property type="match status" value="1"/>
</dbReference>
<organism evidence="2 3">
    <name type="scientific">Lentzea albida</name>
    <dbReference type="NCBI Taxonomy" id="65499"/>
    <lineage>
        <taxon>Bacteria</taxon>
        <taxon>Bacillati</taxon>
        <taxon>Actinomycetota</taxon>
        <taxon>Actinomycetes</taxon>
        <taxon>Pseudonocardiales</taxon>
        <taxon>Pseudonocardiaceae</taxon>
        <taxon>Lentzea</taxon>
    </lineage>
</organism>
<reference evidence="3" key="1">
    <citation type="submission" date="2016-10" db="EMBL/GenBank/DDBJ databases">
        <authorList>
            <person name="Varghese N."/>
            <person name="Submissions S."/>
        </authorList>
    </citation>
    <scope>NUCLEOTIDE SEQUENCE [LARGE SCALE GENOMIC DNA]</scope>
    <source>
        <strain evidence="3">DSM 44437</strain>
    </source>
</reference>
<evidence type="ECO:0000313" key="2">
    <source>
        <dbReference type="EMBL" id="SES30010.1"/>
    </source>
</evidence>